<protein>
    <submittedName>
        <fullName evidence="1">Uncharacterized conserved protein</fullName>
    </submittedName>
</protein>
<sequence length="180" mass="20972">MHSIKIMERSKIIYSIGHSTHPIQEFLDMLNSFDIELLVDIRRLPGSRNFPQFNQDSLKESLENNGIKYLHLTSLAGRRPAHKDSHNNAWRNLSFRGYADYMETEDFKQGINELEALATEQKTVFMCSEAVWWRCHRSLVSDYLKVQGWQVWHIMSIAKAQEHPYTSAARILGGKLNYSE</sequence>
<accession>A0AAJ5C0Z9</accession>
<name>A0AAJ5C0Z9_9SPHI</name>
<dbReference type="Pfam" id="PF04343">
    <property type="entry name" value="DUF488"/>
    <property type="match status" value="1"/>
</dbReference>
<organism evidence="1 2">
    <name type="scientific">Sphingobacterium mizutaii</name>
    <dbReference type="NCBI Taxonomy" id="1010"/>
    <lineage>
        <taxon>Bacteria</taxon>
        <taxon>Pseudomonadati</taxon>
        <taxon>Bacteroidota</taxon>
        <taxon>Sphingobacteriia</taxon>
        <taxon>Sphingobacteriales</taxon>
        <taxon>Sphingobacteriaceae</taxon>
        <taxon>Sphingobacterium</taxon>
    </lineage>
</organism>
<dbReference type="InterPro" id="IPR014519">
    <property type="entry name" value="UCP024492"/>
</dbReference>
<evidence type="ECO:0000313" key="1">
    <source>
        <dbReference type="EMBL" id="SNV53239.1"/>
    </source>
</evidence>
<dbReference type="PANTHER" id="PTHR39337">
    <property type="entry name" value="BLR5642 PROTEIN"/>
    <property type="match status" value="1"/>
</dbReference>
<dbReference type="PANTHER" id="PTHR39337:SF1">
    <property type="entry name" value="BLR5642 PROTEIN"/>
    <property type="match status" value="1"/>
</dbReference>
<dbReference type="PIRSF" id="PIRSF024492">
    <property type="entry name" value="UCP024492"/>
    <property type="match status" value="1"/>
</dbReference>
<evidence type="ECO:0000313" key="2">
    <source>
        <dbReference type="Proteomes" id="UP000215355"/>
    </source>
</evidence>
<dbReference type="EMBL" id="LT906468">
    <property type="protein sequence ID" value="SNV53239.1"/>
    <property type="molecule type" value="Genomic_DNA"/>
</dbReference>
<dbReference type="AlphaFoldDB" id="A0AAJ5C0Z9"/>
<dbReference type="InterPro" id="IPR007438">
    <property type="entry name" value="DUF488"/>
</dbReference>
<proteinExistence type="predicted"/>
<dbReference type="Proteomes" id="UP000215355">
    <property type="component" value="Chromosome 1"/>
</dbReference>
<dbReference type="KEGG" id="smiz:4412673_02823"/>
<gene>
    <name evidence="1" type="ORF">SAMEA4412673_02823</name>
</gene>
<reference evidence="1 2" key="1">
    <citation type="submission" date="2017-06" db="EMBL/GenBank/DDBJ databases">
        <authorList>
            <consortium name="Pathogen Informatics"/>
        </authorList>
    </citation>
    <scope>NUCLEOTIDE SEQUENCE [LARGE SCALE GENOMIC DNA]</scope>
    <source>
        <strain evidence="1 2">NCTC12149</strain>
    </source>
</reference>